<feature type="transmembrane region" description="Helical" evidence="13">
    <location>
        <begin position="148"/>
        <end position="167"/>
    </location>
</feature>
<keyword evidence="7 13" id="KW-1005">Bacterial flagellum biogenesis</keyword>
<comment type="subcellular location">
    <subcellularLocation>
        <location evidence="1">Cell membrane</location>
        <topology evidence="1">Multi-pass membrane protein</topology>
    </subcellularLocation>
</comment>
<evidence type="ECO:0000313" key="16">
    <source>
        <dbReference type="Proteomes" id="UP000651208"/>
    </source>
</evidence>
<dbReference type="Gene3D" id="6.10.250.2080">
    <property type="match status" value="1"/>
</dbReference>
<dbReference type="PANTHER" id="PTHR30531:SF12">
    <property type="entry name" value="FLAGELLAR BIOSYNTHETIC PROTEIN FLHB"/>
    <property type="match status" value="1"/>
</dbReference>
<evidence type="ECO:0000256" key="10">
    <source>
        <dbReference type="ARBA" id="ARBA00023136"/>
    </source>
</evidence>
<feature type="region of interest" description="Disordered" evidence="14">
    <location>
        <begin position="1"/>
        <end position="26"/>
    </location>
</feature>
<evidence type="ECO:0000256" key="13">
    <source>
        <dbReference type="RuleBase" id="RU364091"/>
    </source>
</evidence>
<feature type="transmembrane region" description="Helical" evidence="13">
    <location>
        <begin position="89"/>
        <end position="116"/>
    </location>
</feature>
<keyword evidence="9 13" id="KW-1133">Transmembrane helix</keyword>
<feature type="region of interest" description="Disordered" evidence="14">
    <location>
        <begin position="358"/>
        <end position="385"/>
    </location>
</feature>
<evidence type="ECO:0000256" key="1">
    <source>
        <dbReference type="ARBA" id="ARBA00004651"/>
    </source>
</evidence>
<comment type="function">
    <text evidence="12 13">Required for formation of the rod structure in the basal body of the flagellar apparatus. Together with FliI and FliH, may constitute the export apparatus of flagellin.</text>
</comment>
<name>A0ABR7R0K5_9GAMM</name>
<evidence type="ECO:0000256" key="9">
    <source>
        <dbReference type="ARBA" id="ARBA00022989"/>
    </source>
</evidence>
<sequence length="385" mass="43165">MANDSDLEKSEQPTDSKLKKAKEEGQIPRSRELTSVIILLVGLASLYFFGSQMSASLTMMMQQGMVVSQFGNDEKLMLINFMHSLQTGFWLIVPILCALVIVALFAPMCIGGLLFSSKSMQFDLKRLNPVSGFKRIFSSKIIAELLKGLLKVLLITLMTGGFLWATLPTILSLPNTFFVHALSQSMNLILFCGVLVVVSLAPMVGFDIFYQFWSHLKKLKMTKQEIKDEFKEQEGDPQLKGRIRQMQQSIARRRMMGDVNKANVIITNPTHYAVALQYDEKTMHAPKVLAKGVDKIALKIKQLASEHQIPQLEAPPLARALYRHSEVGETIPAELYAAVAQVLAWVYQLKRWHQRGGTAPVKPQHLPVPTSLDPAVKKGHRQSHE</sequence>
<evidence type="ECO:0000256" key="8">
    <source>
        <dbReference type="ARBA" id="ARBA00022927"/>
    </source>
</evidence>
<protein>
    <recommendedName>
        <fullName evidence="3 13">Flagellar biosynthetic protein FlhB</fullName>
    </recommendedName>
</protein>
<evidence type="ECO:0000256" key="6">
    <source>
        <dbReference type="ARBA" id="ARBA00022692"/>
    </source>
</evidence>
<evidence type="ECO:0000256" key="2">
    <source>
        <dbReference type="ARBA" id="ARBA00010690"/>
    </source>
</evidence>
<dbReference type="EMBL" id="JABURY010000021">
    <property type="protein sequence ID" value="MBC9131982.1"/>
    <property type="molecule type" value="Genomic_DNA"/>
</dbReference>
<keyword evidence="8 13" id="KW-0653">Protein transport</keyword>
<dbReference type="RefSeq" id="WP_187756410.1">
    <property type="nucleotide sequence ID" value="NZ_JABURY010000021.1"/>
</dbReference>
<dbReference type="Proteomes" id="UP000651208">
    <property type="component" value="Unassembled WGS sequence"/>
</dbReference>
<feature type="transmembrane region" description="Helical" evidence="13">
    <location>
        <begin position="187"/>
        <end position="213"/>
    </location>
</feature>
<keyword evidence="6 13" id="KW-0812">Transmembrane</keyword>
<reference evidence="15 16" key="1">
    <citation type="submission" date="2020-06" db="EMBL/GenBank/DDBJ databases">
        <title>Frischella cerana isolated from Apis cerana gut homogenate.</title>
        <authorList>
            <person name="Wolter L.A."/>
            <person name="Suenami S."/>
            <person name="Miyazaki R."/>
        </authorList>
    </citation>
    <scope>NUCLEOTIDE SEQUENCE [LARGE SCALE GENOMIC DNA]</scope>
    <source>
        <strain evidence="15 16">Ac13</strain>
    </source>
</reference>
<keyword evidence="4 13" id="KW-0813">Transport</keyword>
<dbReference type="PRINTS" id="PR00950">
    <property type="entry name" value="TYPE3IMSPROT"/>
</dbReference>
<keyword evidence="5 13" id="KW-1003">Cell membrane</keyword>
<dbReference type="SUPFAM" id="SSF160544">
    <property type="entry name" value="EscU C-terminal domain-like"/>
    <property type="match status" value="1"/>
</dbReference>
<feature type="transmembrane region" description="Helical" evidence="13">
    <location>
        <begin position="33"/>
        <end position="50"/>
    </location>
</feature>
<evidence type="ECO:0000256" key="5">
    <source>
        <dbReference type="ARBA" id="ARBA00022475"/>
    </source>
</evidence>
<keyword evidence="15" id="KW-0969">Cilium</keyword>
<dbReference type="Gene3D" id="3.40.1690.10">
    <property type="entry name" value="secretion proteins EscU"/>
    <property type="match status" value="1"/>
</dbReference>
<evidence type="ECO:0000256" key="11">
    <source>
        <dbReference type="ARBA" id="ARBA00023225"/>
    </source>
</evidence>
<keyword evidence="16" id="KW-1185">Reference proteome</keyword>
<comment type="similarity">
    <text evidence="2 13">Belongs to the type III secretion exporter family.</text>
</comment>
<dbReference type="InterPro" id="IPR029025">
    <property type="entry name" value="T3SS_substrate_exporter_C"/>
</dbReference>
<accession>A0ABR7R0K5</accession>
<dbReference type="Pfam" id="PF01312">
    <property type="entry name" value="Bac_export_2"/>
    <property type="match status" value="1"/>
</dbReference>
<dbReference type="NCBIfam" id="TIGR00328">
    <property type="entry name" value="flhB"/>
    <property type="match status" value="1"/>
</dbReference>
<keyword evidence="15" id="KW-0282">Flagellum</keyword>
<evidence type="ECO:0000256" key="4">
    <source>
        <dbReference type="ARBA" id="ARBA00022448"/>
    </source>
</evidence>
<dbReference type="InterPro" id="IPR006135">
    <property type="entry name" value="T3SS_substrate_exporter"/>
</dbReference>
<organism evidence="15 16">
    <name type="scientific">Frischella japonica</name>
    <dbReference type="NCBI Taxonomy" id="2741544"/>
    <lineage>
        <taxon>Bacteria</taxon>
        <taxon>Pseudomonadati</taxon>
        <taxon>Pseudomonadota</taxon>
        <taxon>Gammaproteobacteria</taxon>
        <taxon>Orbales</taxon>
        <taxon>Orbaceae</taxon>
        <taxon>Frischella</taxon>
    </lineage>
</organism>
<comment type="caution">
    <text evidence="15">The sequence shown here is derived from an EMBL/GenBank/DDBJ whole genome shotgun (WGS) entry which is preliminary data.</text>
</comment>
<keyword evidence="15" id="KW-0966">Cell projection</keyword>
<dbReference type="PANTHER" id="PTHR30531">
    <property type="entry name" value="FLAGELLAR BIOSYNTHETIC PROTEIN FLHB"/>
    <property type="match status" value="1"/>
</dbReference>
<evidence type="ECO:0000256" key="14">
    <source>
        <dbReference type="SAM" id="MobiDB-lite"/>
    </source>
</evidence>
<dbReference type="InterPro" id="IPR006136">
    <property type="entry name" value="FlhB"/>
</dbReference>
<evidence type="ECO:0000313" key="15">
    <source>
        <dbReference type="EMBL" id="MBC9131982.1"/>
    </source>
</evidence>
<keyword evidence="11 13" id="KW-1006">Bacterial flagellum protein export</keyword>
<evidence type="ECO:0000256" key="7">
    <source>
        <dbReference type="ARBA" id="ARBA00022795"/>
    </source>
</evidence>
<evidence type="ECO:0000256" key="3">
    <source>
        <dbReference type="ARBA" id="ARBA00021622"/>
    </source>
</evidence>
<proteinExistence type="inferred from homology"/>
<evidence type="ECO:0000256" key="12">
    <source>
        <dbReference type="ARBA" id="ARBA00025078"/>
    </source>
</evidence>
<keyword evidence="10 13" id="KW-0472">Membrane</keyword>
<gene>
    <name evidence="13 15" type="primary">flhB</name>
    <name evidence="15" type="ORF">FcAc13_11795</name>
</gene>